<keyword evidence="1" id="KW-0732">Signal</keyword>
<protein>
    <submittedName>
        <fullName evidence="2">Uncharacterized protein</fullName>
    </submittedName>
</protein>
<proteinExistence type="predicted"/>
<evidence type="ECO:0000313" key="2">
    <source>
        <dbReference type="EMBL" id="MDA2815002.1"/>
    </source>
</evidence>
<organism evidence="2 3">
    <name type="scientific">Nocardiopsis endophytica</name>
    <dbReference type="NCBI Taxonomy" id="3018445"/>
    <lineage>
        <taxon>Bacteria</taxon>
        <taxon>Bacillati</taxon>
        <taxon>Actinomycetota</taxon>
        <taxon>Actinomycetes</taxon>
        <taxon>Streptosporangiales</taxon>
        <taxon>Nocardiopsidaceae</taxon>
        <taxon>Nocardiopsis</taxon>
    </lineage>
</organism>
<dbReference type="RefSeq" id="WP_270690579.1">
    <property type="nucleotide sequence ID" value="NZ_JAQFWQ010000159.1"/>
</dbReference>
<evidence type="ECO:0000313" key="3">
    <source>
        <dbReference type="Proteomes" id="UP001527866"/>
    </source>
</evidence>
<reference evidence="2 3" key="1">
    <citation type="submission" date="2023-01" db="EMBL/GenBank/DDBJ databases">
        <title>Draft genome sequence of Nocardiopsis sp. RSe5-2 isolated from halophytes.</title>
        <authorList>
            <person name="Duangmal K."/>
            <person name="Chantavorakit T."/>
        </authorList>
    </citation>
    <scope>NUCLEOTIDE SEQUENCE [LARGE SCALE GENOMIC DNA]</scope>
    <source>
        <strain evidence="2 3">RSe5-2</strain>
    </source>
</reference>
<accession>A0ABT4UDP6</accession>
<dbReference type="Proteomes" id="UP001527866">
    <property type="component" value="Unassembled WGS sequence"/>
</dbReference>
<feature type="signal peptide" evidence="1">
    <location>
        <begin position="1"/>
        <end position="27"/>
    </location>
</feature>
<comment type="caution">
    <text evidence="2">The sequence shown here is derived from an EMBL/GenBank/DDBJ whole genome shotgun (WGS) entry which is preliminary data.</text>
</comment>
<feature type="chain" id="PRO_5045329678" evidence="1">
    <location>
        <begin position="28"/>
        <end position="76"/>
    </location>
</feature>
<name>A0ABT4UDP6_9ACTN</name>
<evidence type="ECO:0000256" key="1">
    <source>
        <dbReference type="SAM" id="SignalP"/>
    </source>
</evidence>
<keyword evidence="3" id="KW-1185">Reference proteome</keyword>
<sequence length="76" mass="8572">MRRLLSATVAAAIAGTALLLGAAPASADVRIAYFDRWDQCETVRKLYEVVNPWYDYRCAEDFSGPYPNKFVLLRIT</sequence>
<dbReference type="EMBL" id="JAQFWQ010000159">
    <property type="protein sequence ID" value="MDA2815002.1"/>
    <property type="molecule type" value="Genomic_DNA"/>
</dbReference>
<gene>
    <name evidence="2" type="ORF">O4J56_30435</name>
</gene>